<gene>
    <name evidence="1" type="ORF">CTI12_AA211430</name>
</gene>
<dbReference type="Proteomes" id="UP000245207">
    <property type="component" value="Unassembled WGS sequence"/>
</dbReference>
<accession>A0A2U1NZ60</accession>
<reference evidence="1 2" key="1">
    <citation type="journal article" date="2018" name="Mol. Plant">
        <title>The genome of Artemisia annua provides insight into the evolution of Asteraceae family and artemisinin biosynthesis.</title>
        <authorList>
            <person name="Shen Q."/>
            <person name="Zhang L."/>
            <person name="Liao Z."/>
            <person name="Wang S."/>
            <person name="Yan T."/>
            <person name="Shi P."/>
            <person name="Liu M."/>
            <person name="Fu X."/>
            <person name="Pan Q."/>
            <person name="Wang Y."/>
            <person name="Lv Z."/>
            <person name="Lu X."/>
            <person name="Zhang F."/>
            <person name="Jiang W."/>
            <person name="Ma Y."/>
            <person name="Chen M."/>
            <person name="Hao X."/>
            <person name="Li L."/>
            <person name="Tang Y."/>
            <person name="Lv G."/>
            <person name="Zhou Y."/>
            <person name="Sun X."/>
            <person name="Brodelius P.E."/>
            <person name="Rose J.K.C."/>
            <person name="Tang K."/>
        </authorList>
    </citation>
    <scope>NUCLEOTIDE SEQUENCE [LARGE SCALE GENOMIC DNA]</scope>
    <source>
        <strain evidence="2">cv. Huhao1</strain>
        <tissue evidence="1">Leaf</tissue>
    </source>
</reference>
<dbReference type="PANTHER" id="PTHR31215">
    <property type="entry name" value="OS05G0510400 PROTEIN-RELATED"/>
    <property type="match status" value="1"/>
</dbReference>
<dbReference type="EMBL" id="PKPP01001942">
    <property type="protein sequence ID" value="PWA78799.1"/>
    <property type="molecule type" value="Genomic_DNA"/>
</dbReference>
<name>A0A2U1NZ60_ARTAN</name>
<dbReference type="AlphaFoldDB" id="A0A2U1NZ60"/>
<dbReference type="OrthoDB" id="812961at2759"/>
<sequence length="263" mass="30071">MFGIVHQVDTISLTYFTDPLVDTSNLRPHGSAIGSLMLFEKVKSLCIIFPSSVDNDSLYKWKVNFDIGLIAFIYLSPNSLYRNKELYVSDNGHEEEEDMDLSWKNARQCLKDAVKRFRMLVYHVISLPLLEKVAITDLGKREKVSLSGGKVAEVRNWLSSPSGETIEQKMKFLQTGCRASECYVSLLELPVSGYVMKGVYLFLAEWNDLANDNYDSFMKNNVAFEDKEETAYFEARLEILKKHTYYAVILKMIVDSVSSFEDS</sequence>
<organism evidence="1 2">
    <name type="scientific">Artemisia annua</name>
    <name type="common">Sweet wormwood</name>
    <dbReference type="NCBI Taxonomy" id="35608"/>
    <lineage>
        <taxon>Eukaryota</taxon>
        <taxon>Viridiplantae</taxon>
        <taxon>Streptophyta</taxon>
        <taxon>Embryophyta</taxon>
        <taxon>Tracheophyta</taxon>
        <taxon>Spermatophyta</taxon>
        <taxon>Magnoliopsida</taxon>
        <taxon>eudicotyledons</taxon>
        <taxon>Gunneridae</taxon>
        <taxon>Pentapetalae</taxon>
        <taxon>asterids</taxon>
        <taxon>campanulids</taxon>
        <taxon>Asterales</taxon>
        <taxon>Asteraceae</taxon>
        <taxon>Asteroideae</taxon>
        <taxon>Anthemideae</taxon>
        <taxon>Artemisiinae</taxon>
        <taxon>Artemisia</taxon>
    </lineage>
</organism>
<keyword evidence="2" id="KW-1185">Reference proteome</keyword>
<evidence type="ECO:0000313" key="1">
    <source>
        <dbReference type="EMBL" id="PWA78799.1"/>
    </source>
</evidence>
<protein>
    <submittedName>
        <fullName evidence="1">F-box domain, Leucine-rich repeat domain, L domain-like protein</fullName>
    </submittedName>
</protein>
<evidence type="ECO:0000313" key="2">
    <source>
        <dbReference type="Proteomes" id="UP000245207"/>
    </source>
</evidence>
<proteinExistence type="predicted"/>
<comment type="caution">
    <text evidence="1">The sequence shown here is derived from an EMBL/GenBank/DDBJ whole genome shotgun (WGS) entry which is preliminary data.</text>
</comment>
<dbReference type="InterPro" id="IPR044809">
    <property type="entry name" value="AUF1-like"/>
</dbReference>